<name>A0A4Q7LY43_9MICO</name>
<reference evidence="1 2" key="1">
    <citation type="submission" date="2019-02" db="EMBL/GenBank/DDBJ databases">
        <title>Sequencing the genomes of 1000 actinobacteria strains.</title>
        <authorList>
            <person name="Klenk H.-P."/>
        </authorList>
    </citation>
    <scope>NUCLEOTIDE SEQUENCE [LARGE SCALE GENOMIC DNA]</scope>
    <source>
        <strain evidence="1 2">DSM 16932</strain>
    </source>
</reference>
<dbReference type="OrthoDB" id="329282at2"/>
<dbReference type="EMBL" id="SGWX01000001">
    <property type="protein sequence ID" value="RZS60066.1"/>
    <property type="molecule type" value="Genomic_DNA"/>
</dbReference>
<evidence type="ECO:0000313" key="2">
    <source>
        <dbReference type="Proteomes" id="UP000293852"/>
    </source>
</evidence>
<proteinExistence type="predicted"/>
<dbReference type="RefSeq" id="WP_130411698.1">
    <property type="nucleotide sequence ID" value="NZ_SGWX01000001.1"/>
</dbReference>
<comment type="caution">
    <text evidence="1">The sequence shown here is derived from an EMBL/GenBank/DDBJ whole genome shotgun (WGS) entry which is preliminary data.</text>
</comment>
<organism evidence="1 2">
    <name type="scientific">Xylanimonas ulmi</name>
    <dbReference type="NCBI Taxonomy" id="228973"/>
    <lineage>
        <taxon>Bacteria</taxon>
        <taxon>Bacillati</taxon>
        <taxon>Actinomycetota</taxon>
        <taxon>Actinomycetes</taxon>
        <taxon>Micrococcales</taxon>
        <taxon>Promicromonosporaceae</taxon>
        <taxon>Xylanimonas</taxon>
    </lineage>
</organism>
<protein>
    <submittedName>
        <fullName evidence="1">DoxX-like protein</fullName>
    </submittedName>
</protein>
<gene>
    <name evidence="1" type="ORF">EV386_0307</name>
</gene>
<dbReference type="Proteomes" id="UP000293852">
    <property type="component" value="Unassembled WGS sequence"/>
</dbReference>
<evidence type="ECO:0000313" key="1">
    <source>
        <dbReference type="EMBL" id="RZS60066.1"/>
    </source>
</evidence>
<keyword evidence="2" id="KW-1185">Reference proteome</keyword>
<accession>A0A4Q7LY43</accession>
<sequence>MLLRRIARPLLAAPFVYDGVQAALHPDEHVEAARGLADQVTDRLGVARLTDANLTLAVRAHGGLTAALGVGLGVGLLPRVASLKLAALTAPLAVAHQPFTTRGPERAEKSARFVRALGLVGGALLAGLDTEGKPGLSWRVSNARRLKAQARQADVRHAD</sequence>
<dbReference type="AlphaFoldDB" id="A0A4Q7LY43"/>